<protein>
    <recommendedName>
        <fullName evidence="3">HNH nuclease domain-containing protein</fullName>
    </recommendedName>
</protein>
<dbReference type="EMBL" id="JBGBPQ010000026">
    <property type="protein sequence ID" value="KAL1499240.1"/>
    <property type="molecule type" value="Genomic_DNA"/>
</dbReference>
<dbReference type="AlphaFoldDB" id="A0AB34IH73"/>
<gene>
    <name evidence="1" type="ORF">AB1Y20_013745</name>
</gene>
<evidence type="ECO:0008006" key="3">
    <source>
        <dbReference type="Google" id="ProtNLM"/>
    </source>
</evidence>
<proteinExistence type="predicted"/>
<name>A0AB34IH73_PRYPA</name>
<sequence>MFSGGSLRCCTPLTLHQHIQTDGSHRAQQVVDDVWRTTTRQLQQFLREAADLSQPDTFWEAKVDACNQSSSKLPPKVVLFCVVYKLLGYNVRSLRCGYMMLFSFFLELVDAERRNHEVYRGLWQMVCELQQHLRRHNLQQRMHGLVREVNGGVRGHEPDVSLRTRQEVSESPALFVETSRRGPFEDMTTVAHIFPRALHMIMDELTGERGVNSSTNLLHMFSFHAQCYDHALIIVQAVATKQATTVKVRVSKGLVLNKNHQYMSDHLALIPFGKKQHATHGARTKLLRWRQQIVEDMLLLQRQLDDDIRLANALHATVCSSSADSLKDSCSEEEELSDGVPERDVHARFQGVSGCHALKDLCCARRCRANNKDP</sequence>
<reference evidence="1 2" key="1">
    <citation type="journal article" date="2024" name="Science">
        <title>Giant polyketide synthase enzymes in the biosynthesis of giant marine polyether toxins.</title>
        <authorList>
            <person name="Fallon T.R."/>
            <person name="Shende V.V."/>
            <person name="Wierzbicki I.H."/>
            <person name="Pendleton A.L."/>
            <person name="Watervoot N.F."/>
            <person name="Auber R.P."/>
            <person name="Gonzalez D.J."/>
            <person name="Wisecaver J.H."/>
            <person name="Moore B.S."/>
        </authorList>
    </citation>
    <scope>NUCLEOTIDE SEQUENCE [LARGE SCALE GENOMIC DNA]</scope>
    <source>
        <strain evidence="1 2">12B1</strain>
    </source>
</reference>
<evidence type="ECO:0000313" key="2">
    <source>
        <dbReference type="Proteomes" id="UP001515480"/>
    </source>
</evidence>
<keyword evidence="2" id="KW-1185">Reference proteome</keyword>
<evidence type="ECO:0000313" key="1">
    <source>
        <dbReference type="EMBL" id="KAL1499240.1"/>
    </source>
</evidence>
<organism evidence="1 2">
    <name type="scientific">Prymnesium parvum</name>
    <name type="common">Toxic golden alga</name>
    <dbReference type="NCBI Taxonomy" id="97485"/>
    <lineage>
        <taxon>Eukaryota</taxon>
        <taxon>Haptista</taxon>
        <taxon>Haptophyta</taxon>
        <taxon>Prymnesiophyceae</taxon>
        <taxon>Prymnesiales</taxon>
        <taxon>Prymnesiaceae</taxon>
        <taxon>Prymnesium</taxon>
    </lineage>
</organism>
<comment type="caution">
    <text evidence="1">The sequence shown here is derived from an EMBL/GenBank/DDBJ whole genome shotgun (WGS) entry which is preliminary data.</text>
</comment>
<dbReference type="Proteomes" id="UP001515480">
    <property type="component" value="Unassembled WGS sequence"/>
</dbReference>
<accession>A0AB34IH73</accession>